<dbReference type="HOGENOM" id="CLU_071377_3_0_1"/>
<dbReference type="GeneID" id="19153938"/>
<keyword evidence="3" id="KW-1185">Reference proteome</keyword>
<organism evidence="2 3">
    <name type="scientific">Cochliobolus carbonum (strain 26-R-13)</name>
    <name type="common">Maize leaf spot fungus</name>
    <name type="synonym">Bipolaris zeicola</name>
    <dbReference type="NCBI Taxonomy" id="930089"/>
    <lineage>
        <taxon>Eukaryota</taxon>
        <taxon>Fungi</taxon>
        <taxon>Dikarya</taxon>
        <taxon>Ascomycota</taxon>
        <taxon>Pezizomycotina</taxon>
        <taxon>Dothideomycetes</taxon>
        <taxon>Pleosporomycetidae</taxon>
        <taxon>Pleosporales</taxon>
        <taxon>Pleosporineae</taxon>
        <taxon>Pleosporaceae</taxon>
        <taxon>Bipolaris</taxon>
    </lineage>
</organism>
<evidence type="ECO:0000313" key="2">
    <source>
        <dbReference type="EMBL" id="EUC33675.1"/>
    </source>
</evidence>
<sequence length="213" mass="25200">MTTFRPFPRLPLELREQIWKDTVEPRTVDVRRFQAWPQHYGRLVSSTPIPAILQSCREARNLGLYKKVFFEGEEAESSKTEQRYVWMDLDIDIMDIGTSKFDHYKHIAPAVKRLKFERENTDEYFYFHEVLEMMQFINVEEIHIVCADGFWNWGGALHEHNFPCADEKLLFIDALDGRVARGMEMEKIYREMLMAVRIANTGEAYNTDDEFSS</sequence>
<dbReference type="OrthoDB" id="3473305at2759"/>
<accession>W6Y882</accession>
<evidence type="ECO:0000313" key="3">
    <source>
        <dbReference type="Proteomes" id="UP000053841"/>
    </source>
</evidence>
<dbReference type="RefSeq" id="XP_007712021.1">
    <property type="nucleotide sequence ID" value="XM_007713831.1"/>
</dbReference>
<protein>
    <recommendedName>
        <fullName evidence="1">2EXR domain-containing protein</fullName>
    </recommendedName>
</protein>
<dbReference type="InterPro" id="IPR045518">
    <property type="entry name" value="2EXR"/>
</dbReference>
<dbReference type="AlphaFoldDB" id="W6Y882"/>
<dbReference type="KEGG" id="bze:COCCADRAFT_95371"/>
<dbReference type="PANTHER" id="PTHR35910">
    <property type="entry name" value="2EXR DOMAIN-CONTAINING PROTEIN"/>
    <property type="match status" value="1"/>
</dbReference>
<dbReference type="EMBL" id="KI964605">
    <property type="protein sequence ID" value="EUC33675.1"/>
    <property type="molecule type" value="Genomic_DNA"/>
</dbReference>
<dbReference type="Pfam" id="PF20150">
    <property type="entry name" value="2EXR"/>
    <property type="match status" value="1"/>
</dbReference>
<proteinExistence type="predicted"/>
<dbReference type="Proteomes" id="UP000053841">
    <property type="component" value="Unassembled WGS sequence"/>
</dbReference>
<reference evidence="2 3" key="1">
    <citation type="journal article" date="2013" name="PLoS Genet.">
        <title>Comparative genome structure, secondary metabolite, and effector coding capacity across Cochliobolus pathogens.</title>
        <authorList>
            <person name="Condon B.J."/>
            <person name="Leng Y."/>
            <person name="Wu D."/>
            <person name="Bushley K.E."/>
            <person name="Ohm R.A."/>
            <person name="Otillar R."/>
            <person name="Martin J."/>
            <person name="Schackwitz W."/>
            <person name="Grimwood J."/>
            <person name="MohdZainudin N."/>
            <person name="Xue C."/>
            <person name="Wang R."/>
            <person name="Manning V.A."/>
            <person name="Dhillon B."/>
            <person name="Tu Z.J."/>
            <person name="Steffenson B.J."/>
            <person name="Salamov A."/>
            <person name="Sun H."/>
            <person name="Lowry S."/>
            <person name="LaButti K."/>
            <person name="Han J."/>
            <person name="Copeland A."/>
            <person name="Lindquist E."/>
            <person name="Barry K."/>
            <person name="Schmutz J."/>
            <person name="Baker S.E."/>
            <person name="Ciuffetti L.M."/>
            <person name="Grigoriev I.V."/>
            <person name="Zhong S."/>
            <person name="Turgeon B.G."/>
        </authorList>
    </citation>
    <scope>NUCLEOTIDE SEQUENCE [LARGE SCALE GENOMIC DNA]</scope>
    <source>
        <strain evidence="2 3">26-R-13</strain>
    </source>
</reference>
<dbReference type="PANTHER" id="PTHR35910:SF1">
    <property type="entry name" value="2EXR DOMAIN-CONTAINING PROTEIN"/>
    <property type="match status" value="1"/>
</dbReference>
<gene>
    <name evidence="2" type="ORF">COCCADRAFT_95371</name>
</gene>
<name>W6Y882_COCC2</name>
<evidence type="ECO:0000259" key="1">
    <source>
        <dbReference type="Pfam" id="PF20150"/>
    </source>
</evidence>
<feature type="domain" description="2EXR" evidence="1">
    <location>
        <begin position="4"/>
        <end position="94"/>
    </location>
</feature>
<dbReference type="eggNOG" id="ENOG502SPX5">
    <property type="taxonomic scope" value="Eukaryota"/>
</dbReference>